<accession>S8BXF6</accession>
<dbReference type="InterPro" id="IPR000172">
    <property type="entry name" value="GMC_OxRdtase_N"/>
</dbReference>
<reference evidence="12 13" key="1">
    <citation type="journal article" date="2013" name="PLoS Genet.">
        <title>Genomic mechanisms accounting for the adaptation to parasitism in nematode-trapping fungi.</title>
        <authorList>
            <person name="Meerupati T."/>
            <person name="Andersson K.M."/>
            <person name="Friman E."/>
            <person name="Kumar D."/>
            <person name="Tunlid A."/>
            <person name="Ahren D."/>
        </authorList>
    </citation>
    <scope>NUCLEOTIDE SEQUENCE [LARGE SCALE GENOMIC DNA]</scope>
    <source>
        <strain evidence="12 13">CBS 200.50</strain>
    </source>
</reference>
<comment type="cofactor">
    <cofactor evidence="1 7">
        <name>FAD</name>
        <dbReference type="ChEBI" id="CHEBI:57692"/>
    </cofactor>
</comment>
<sequence>MYVNTLCAPFLSLLLLLLGNGVEALPKPGGGGGYPPPNPGAQFAARTYDYIIVGGGTAGLVVANRLSCNPNIKVGVLEAGPNGLDDPLIYVPGKVGQAVGTKYDWNFTSTAQPILGNRTIGWARGRALGGSSAINFYVWMRGNRQDYDAWANLGNLGWDFNSMVPFFKKPEHFHVPSSMDAADFDLTYVTSDHGLTGPIDTSYSVTYGGSHQYWKDTLNNLNLPARDIFGGSNWGVWTGLTSVKPSNRTRSYSASGYYRPFSNRPNLHVLCEAMVKEVTLGYKYGQLTATGVRFTYKGSTYNVQATEEVIVSAGSVQSPQILELSGIGNPSVLAAANIPLKYANSKVGEQLQDRIMTVMIYEILSNVSNQDPLLTTAGLAEAQAEYDTYHTGLLTVVPTDFAYVPLKYYLNETYTNYLSTLVTGNDSRTDNIKSKLNYTLELGSMEFVFDPNQLFPVVPQEAGKKYGTVFQMLQYPFSTGNVHIPPAPGPGLKTDSSTPPIINPKYYEGDGVVDMYTMAAGNVFADSIAKTSPLSQIIVKRVFPEEPPAGEQMDWVQFVKDATISDWHPVGTCAMRGGPGGSSKGVVDEKLKVYGVKNLRVVDASIIPIQISSHLQGTVYAIAEKGANLILTDYYCKRGISQWYCPA</sequence>
<feature type="binding site" evidence="7">
    <location>
        <begin position="567"/>
        <end position="568"/>
    </location>
    <ligand>
        <name>FAD</name>
        <dbReference type="ChEBI" id="CHEBI:57692"/>
    </ligand>
</feature>
<gene>
    <name evidence="12" type="ORF">H072_1877</name>
</gene>
<dbReference type="GO" id="GO:0050660">
    <property type="term" value="F:flavin adenine dinucleotide binding"/>
    <property type="evidence" value="ECO:0007669"/>
    <property type="project" value="InterPro"/>
</dbReference>
<evidence type="ECO:0000259" key="11">
    <source>
        <dbReference type="PROSITE" id="PS00624"/>
    </source>
</evidence>
<protein>
    <recommendedName>
        <fullName evidence="10 11">Glucose-methanol-choline oxidoreductase N-terminal domain-containing protein</fullName>
    </recommendedName>
</protein>
<feature type="domain" description="Glucose-methanol-choline oxidoreductase N-terminal" evidence="11">
    <location>
        <begin position="314"/>
        <end position="328"/>
    </location>
</feature>
<feature type="active site" description="Proton acceptor" evidence="6">
    <location>
        <position position="614"/>
    </location>
</feature>
<proteinExistence type="inferred from homology"/>
<evidence type="ECO:0000256" key="5">
    <source>
        <dbReference type="ARBA" id="ARBA00023002"/>
    </source>
</evidence>
<dbReference type="HOGENOM" id="CLU_002865_6_1_1"/>
<reference evidence="13" key="2">
    <citation type="submission" date="2013-04" db="EMBL/GenBank/DDBJ databases">
        <title>Genomic mechanisms accounting for the adaptation to parasitism in nematode-trapping fungi.</title>
        <authorList>
            <person name="Ahren D.G."/>
        </authorList>
    </citation>
    <scope>NUCLEOTIDE SEQUENCE [LARGE SCALE GENOMIC DNA]</scope>
    <source>
        <strain evidence="13">CBS 200.50</strain>
    </source>
</reference>
<keyword evidence="3 8" id="KW-0285">Flavoprotein</keyword>
<dbReference type="InterPro" id="IPR012132">
    <property type="entry name" value="GMC_OxRdtase"/>
</dbReference>
<evidence type="ECO:0000313" key="13">
    <source>
        <dbReference type="Proteomes" id="UP000015100"/>
    </source>
</evidence>
<dbReference type="PANTHER" id="PTHR11552:SF201">
    <property type="entry name" value="GLUCOSE-METHANOL-CHOLINE OXIDOREDUCTASE N-TERMINAL DOMAIN-CONTAINING PROTEIN"/>
    <property type="match status" value="1"/>
</dbReference>
<evidence type="ECO:0000256" key="8">
    <source>
        <dbReference type="RuleBase" id="RU003968"/>
    </source>
</evidence>
<dbReference type="Pfam" id="PF00732">
    <property type="entry name" value="GMC_oxred_N"/>
    <property type="match status" value="1"/>
</dbReference>
<dbReference type="Gene3D" id="3.30.560.10">
    <property type="entry name" value="Glucose Oxidase, domain 3"/>
    <property type="match status" value="1"/>
</dbReference>
<dbReference type="Pfam" id="PF05199">
    <property type="entry name" value="GMC_oxred_C"/>
    <property type="match status" value="1"/>
</dbReference>
<dbReference type="STRING" id="1284197.S8BXF6"/>
<dbReference type="AlphaFoldDB" id="S8BXF6"/>
<dbReference type="OrthoDB" id="269227at2759"/>
<dbReference type="InterPro" id="IPR007867">
    <property type="entry name" value="GMC_OxRtase_C"/>
</dbReference>
<evidence type="ECO:0000256" key="3">
    <source>
        <dbReference type="ARBA" id="ARBA00022630"/>
    </source>
</evidence>
<dbReference type="InterPro" id="IPR036188">
    <property type="entry name" value="FAD/NAD-bd_sf"/>
</dbReference>
<feature type="binding site" evidence="7">
    <location>
        <begin position="135"/>
        <end position="138"/>
    </location>
    <ligand>
        <name>FAD</name>
        <dbReference type="ChEBI" id="CHEBI:57692"/>
    </ligand>
</feature>
<evidence type="ECO:0000259" key="10">
    <source>
        <dbReference type="PROSITE" id="PS00623"/>
    </source>
</evidence>
<feature type="signal peptide" evidence="9">
    <location>
        <begin position="1"/>
        <end position="24"/>
    </location>
</feature>
<dbReference type="Proteomes" id="UP000015100">
    <property type="component" value="Unassembled WGS sequence"/>
</dbReference>
<dbReference type="Gene3D" id="3.50.50.60">
    <property type="entry name" value="FAD/NAD(P)-binding domain"/>
    <property type="match status" value="1"/>
</dbReference>
<dbReference type="PROSITE" id="PS00623">
    <property type="entry name" value="GMC_OXRED_1"/>
    <property type="match status" value="1"/>
</dbReference>
<dbReference type="eggNOG" id="KOG1238">
    <property type="taxonomic scope" value="Eukaryota"/>
</dbReference>
<evidence type="ECO:0000256" key="4">
    <source>
        <dbReference type="ARBA" id="ARBA00022827"/>
    </source>
</evidence>
<organism evidence="12 13">
    <name type="scientific">Dactylellina haptotyla (strain CBS 200.50)</name>
    <name type="common">Nematode-trapping fungus</name>
    <name type="synonym">Monacrosporium haptotylum</name>
    <dbReference type="NCBI Taxonomy" id="1284197"/>
    <lineage>
        <taxon>Eukaryota</taxon>
        <taxon>Fungi</taxon>
        <taxon>Dikarya</taxon>
        <taxon>Ascomycota</taxon>
        <taxon>Pezizomycotina</taxon>
        <taxon>Orbiliomycetes</taxon>
        <taxon>Orbiliales</taxon>
        <taxon>Orbiliaceae</taxon>
        <taxon>Dactylellina</taxon>
    </lineage>
</organism>
<comment type="caution">
    <text evidence="12">The sequence shown here is derived from an EMBL/GenBank/DDBJ whole genome shotgun (WGS) entry which is preliminary data.</text>
</comment>
<evidence type="ECO:0000313" key="12">
    <source>
        <dbReference type="EMBL" id="EPS44193.1"/>
    </source>
</evidence>
<dbReference type="EMBL" id="AQGS01000057">
    <property type="protein sequence ID" value="EPS44193.1"/>
    <property type="molecule type" value="Genomic_DNA"/>
</dbReference>
<keyword evidence="5" id="KW-0560">Oxidoreductase</keyword>
<evidence type="ECO:0000256" key="7">
    <source>
        <dbReference type="PIRSR" id="PIRSR000137-2"/>
    </source>
</evidence>
<dbReference type="PIRSF" id="PIRSF000137">
    <property type="entry name" value="Alcohol_oxidase"/>
    <property type="match status" value="1"/>
</dbReference>
<evidence type="ECO:0000256" key="1">
    <source>
        <dbReference type="ARBA" id="ARBA00001974"/>
    </source>
</evidence>
<dbReference type="PROSITE" id="PS00624">
    <property type="entry name" value="GMC_OXRED_2"/>
    <property type="match status" value="1"/>
</dbReference>
<dbReference type="SUPFAM" id="SSF54373">
    <property type="entry name" value="FAD-linked reductases, C-terminal domain"/>
    <property type="match status" value="1"/>
</dbReference>
<feature type="domain" description="Glucose-methanol-choline oxidoreductase N-terminal" evidence="10">
    <location>
        <begin position="125"/>
        <end position="148"/>
    </location>
</feature>
<keyword evidence="4 7" id="KW-0274">FAD</keyword>
<feature type="active site" description="Proton donor" evidence="6">
    <location>
        <position position="568"/>
    </location>
</feature>
<evidence type="ECO:0000256" key="2">
    <source>
        <dbReference type="ARBA" id="ARBA00010790"/>
    </source>
</evidence>
<evidence type="ECO:0000256" key="9">
    <source>
        <dbReference type="SAM" id="SignalP"/>
    </source>
</evidence>
<feature type="chain" id="PRO_5004548776" description="Glucose-methanol-choline oxidoreductase N-terminal domain-containing protein" evidence="9">
    <location>
        <begin position="25"/>
        <end position="647"/>
    </location>
</feature>
<dbReference type="SUPFAM" id="SSF51905">
    <property type="entry name" value="FAD/NAD(P)-binding domain"/>
    <property type="match status" value="1"/>
</dbReference>
<dbReference type="GO" id="GO:0016614">
    <property type="term" value="F:oxidoreductase activity, acting on CH-OH group of donors"/>
    <property type="evidence" value="ECO:0007669"/>
    <property type="project" value="InterPro"/>
</dbReference>
<dbReference type="PANTHER" id="PTHR11552">
    <property type="entry name" value="GLUCOSE-METHANOL-CHOLINE GMC OXIDOREDUCTASE"/>
    <property type="match status" value="1"/>
</dbReference>
<keyword evidence="13" id="KW-1185">Reference proteome</keyword>
<evidence type="ECO:0000256" key="6">
    <source>
        <dbReference type="PIRSR" id="PIRSR000137-1"/>
    </source>
</evidence>
<keyword evidence="9" id="KW-0732">Signal</keyword>
<feature type="binding site" evidence="7">
    <location>
        <position position="275"/>
    </location>
    <ligand>
        <name>FAD</name>
        <dbReference type="ChEBI" id="CHEBI:57692"/>
    </ligand>
</feature>
<dbReference type="OMA" id="GSNWGVW"/>
<comment type="similarity">
    <text evidence="2 8">Belongs to the GMC oxidoreductase family.</text>
</comment>
<name>S8BXF6_DACHA</name>